<feature type="coiled-coil region" evidence="1">
    <location>
        <begin position="190"/>
        <end position="224"/>
    </location>
</feature>
<accession>A0AAD5LTL2</accession>
<evidence type="ECO:0000313" key="4">
    <source>
        <dbReference type="Proteomes" id="UP001209570"/>
    </source>
</evidence>
<feature type="region of interest" description="Disordered" evidence="2">
    <location>
        <begin position="350"/>
        <end position="398"/>
    </location>
</feature>
<sequence length="398" mass="44835">MDAWTERFESAGNQRLSEDARRKAPELSSSASSIDDSPQSDSDDAPESKTPSSSSASTSEMPALDDSRKLEGEQDSIETRYEQLRQDVDVLVAHLEKQTLEMENERAAMASARLQQQHALEAMARERESLRVERDALRAQNELLCRRQEELSQRETSARETHEELLVALKSQQQRDEQSRTLVMHFIKERDALRKQLDESKSYSRRVEEELVTVRAEAQQLRAEHAALTVSLRAASANHGERESWREQEQARLIESLRADLLQMEFELQTLSVDRDKLTQRVTSLQRQQQSSRSSYEVISLSANVTKNQPDKAQIKKRPTVVTAASTATGGSHKDAPTFSNLMTLPNFVDESGDGQTTASRATPHRRSPVGSLMSKTISSARKRLFRSSSKATTVLPQ</sequence>
<reference evidence="3" key="1">
    <citation type="submission" date="2021-12" db="EMBL/GenBank/DDBJ databases">
        <title>Prjna785345.</title>
        <authorList>
            <person name="Rujirawat T."/>
            <person name="Krajaejun T."/>
        </authorList>
    </citation>
    <scope>NUCLEOTIDE SEQUENCE</scope>
    <source>
        <strain evidence="3">Pi057C3</strain>
    </source>
</reference>
<comment type="caution">
    <text evidence="3">The sequence shown here is derived from an EMBL/GenBank/DDBJ whole genome shotgun (WGS) entry which is preliminary data.</text>
</comment>
<dbReference type="Proteomes" id="UP001209570">
    <property type="component" value="Unassembled WGS sequence"/>
</dbReference>
<organism evidence="3 4">
    <name type="scientific">Pythium insidiosum</name>
    <name type="common">Pythiosis disease agent</name>
    <dbReference type="NCBI Taxonomy" id="114742"/>
    <lineage>
        <taxon>Eukaryota</taxon>
        <taxon>Sar</taxon>
        <taxon>Stramenopiles</taxon>
        <taxon>Oomycota</taxon>
        <taxon>Peronosporomycetes</taxon>
        <taxon>Pythiales</taxon>
        <taxon>Pythiaceae</taxon>
        <taxon>Pythium</taxon>
    </lineage>
</organism>
<dbReference type="AlphaFoldDB" id="A0AAD5LTL2"/>
<keyword evidence="4" id="KW-1185">Reference proteome</keyword>
<feature type="region of interest" description="Disordered" evidence="2">
    <location>
        <begin position="1"/>
        <end position="73"/>
    </location>
</feature>
<feature type="compositionally biased region" description="Low complexity" evidence="2">
    <location>
        <begin position="48"/>
        <end position="60"/>
    </location>
</feature>
<protein>
    <submittedName>
        <fullName evidence="3">Uncharacterized protein</fullName>
    </submittedName>
</protein>
<dbReference type="EMBL" id="JAKCXM010000001">
    <property type="protein sequence ID" value="KAJ0410194.1"/>
    <property type="molecule type" value="Genomic_DNA"/>
</dbReference>
<gene>
    <name evidence="3" type="ORF">P43SY_002526</name>
</gene>
<name>A0AAD5LTL2_PYTIN</name>
<evidence type="ECO:0000256" key="1">
    <source>
        <dbReference type="SAM" id="Coils"/>
    </source>
</evidence>
<feature type="compositionally biased region" description="Polar residues" evidence="2">
    <location>
        <begin position="387"/>
        <end position="398"/>
    </location>
</feature>
<evidence type="ECO:0000313" key="3">
    <source>
        <dbReference type="EMBL" id="KAJ0410194.1"/>
    </source>
</evidence>
<proteinExistence type="predicted"/>
<evidence type="ECO:0000256" key="2">
    <source>
        <dbReference type="SAM" id="MobiDB-lite"/>
    </source>
</evidence>
<feature type="compositionally biased region" description="Basic and acidic residues" evidence="2">
    <location>
        <begin position="16"/>
        <end position="25"/>
    </location>
</feature>
<keyword evidence="1" id="KW-0175">Coiled coil</keyword>
<feature type="compositionally biased region" description="Low complexity" evidence="2">
    <location>
        <begin position="28"/>
        <end position="40"/>
    </location>
</feature>